<protein>
    <recommendedName>
        <fullName evidence="1">RNA helicase</fullName>
        <ecNumber evidence="1">3.6.4.13</ecNumber>
    </recommendedName>
</protein>
<feature type="region of interest" description="Disordered" evidence="8">
    <location>
        <begin position="460"/>
        <end position="593"/>
    </location>
</feature>
<feature type="compositionally biased region" description="Pro residues" evidence="8">
    <location>
        <begin position="574"/>
        <end position="593"/>
    </location>
</feature>
<gene>
    <name evidence="12" type="ORF">F7725_016003</name>
</gene>
<dbReference type="InterPro" id="IPR011545">
    <property type="entry name" value="DEAD/DEAH_box_helicase_dom"/>
</dbReference>
<sequence length="593" mass="65693">MRGGSSYGDRDHGRDRPRFGAMSGRGGPPPMKFGNPGERLRKKKWNMDDLPKFEKNFYTEHPEVQHLSQFEMEEFRRNKEITVRGSGCPKAIPAFHQAQFPQYVMDVLMQQHFKEPTAIQAQGFPVALSGRDMVGIAQTGSGKTLACLVLAPTRELAQQVQQVALEYGKSSRIKSTCVYGGAPKGPQIRDLERGVEIIIATPGRLIDFLESGKTNLTRCTYLVLDEADRMLDMGFEPQIRKIVEQIRPNRQTLMWSATWPKDVRQLAEDFLREYVQINIGALELSANHNILQIVDVCMETEKDQKLLQLMEEIMAEKENKTIIFVETKKRCDELTRRMRRDGWPAMCIHGDKSQPERDWVLAEFRSGKAPVLLATDVASRGLDVEDIKFVINYDYPNSSEDYVHRIGRTARSTNTGTAYTFFTPGNCRQARDLVRVLTEARQAVNPKLLQLGGYDRRTYGGGGSKDGANGFSSGGRTNHDANHSSSSSSSSYRDRSQGHRSSYNSGSDQFQSYSGSGGYSSRSGGPPPGGQSSQPQGQFAQPPSAPPSAGGPIPLMARPFAPLQPPLKGIMGQPPYPFAAPPAPPSGPPPPRK</sequence>
<keyword evidence="3 7" id="KW-0378">Hydrolase</keyword>
<accession>A0A7J5Y3E3</accession>
<dbReference type="InterPro" id="IPR001650">
    <property type="entry name" value="Helicase_C-like"/>
</dbReference>
<feature type="compositionally biased region" description="Basic and acidic residues" evidence="8">
    <location>
        <begin position="8"/>
        <end position="18"/>
    </location>
</feature>
<dbReference type="FunFam" id="3.40.50.300:FF:000008">
    <property type="entry name" value="ATP-dependent RNA helicase RhlB"/>
    <property type="match status" value="1"/>
</dbReference>
<feature type="region of interest" description="Disordered" evidence="8">
    <location>
        <begin position="1"/>
        <end position="40"/>
    </location>
</feature>
<dbReference type="InterPro" id="IPR027417">
    <property type="entry name" value="P-loop_NTPase"/>
</dbReference>
<dbReference type="EC" id="3.6.4.13" evidence="1"/>
<dbReference type="PROSITE" id="PS51194">
    <property type="entry name" value="HELICASE_CTER"/>
    <property type="match status" value="1"/>
</dbReference>
<dbReference type="PROSITE" id="PS51195">
    <property type="entry name" value="Q_MOTIF"/>
    <property type="match status" value="1"/>
</dbReference>
<organism evidence="12 13">
    <name type="scientific">Dissostichus mawsoni</name>
    <name type="common">Antarctic cod</name>
    <dbReference type="NCBI Taxonomy" id="36200"/>
    <lineage>
        <taxon>Eukaryota</taxon>
        <taxon>Metazoa</taxon>
        <taxon>Chordata</taxon>
        <taxon>Craniata</taxon>
        <taxon>Vertebrata</taxon>
        <taxon>Euteleostomi</taxon>
        <taxon>Actinopterygii</taxon>
        <taxon>Neopterygii</taxon>
        <taxon>Teleostei</taxon>
        <taxon>Neoteleostei</taxon>
        <taxon>Acanthomorphata</taxon>
        <taxon>Eupercaria</taxon>
        <taxon>Perciformes</taxon>
        <taxon>Notothenioidei</taxon>
        <taxon>Nototheniidae</taxon>
        <taxon>Dissostichus</taxon>
    </lineage>
</organism>
<dbReference type="Gene3D" id="3.40.50.300">
    <property type="entry name" value="P-loop containing nucleotide triphosphate hydrolases"/>
    <property type="match status" value="2"/>
</dbReference>
<dbReference type="Proteomes" id="UP000518266">
    <property type="component" value="Unassembled WGS sequence"/>
</dbReference>
<dbReference type="OrthoDB" id="196131at2759"/>
<feature type="short sequence motif" description="Q motif" evidence="6">
    <location>
        <begin position="93"/>
        <end position="121"/>
    </location>
</feature>
<dbReference type="SMART" id="SM00487">
    <property type="entry name" value="DEXDc"/>
    <property type="match status" value="1"/>
</dbReference>
<evidence type="ECO:0000256" key="4">
    <source>
        <dbReference type="ARBA" id="ARBA00022806"/>
    </source>
</evidence>
<name>A0A7J5Y3E3_DISMA</name>
<reference evidence="12 13" key="1">
    <citation type="submission" date="2020-03" db="EMBL/GenBank/DDBJ databases">
        <title>Dissostichus mawsoni Genome sequencing and assembly.</title>
        <authorList>
            <person name="Park H."/>
        </authorList>
    </citation>
    <scope>NUCLEOTIDE SEQUENCE [LARGE SCALE GENOMIC DNA]</scope>
    <source>
        <strain evidence="12">DM0001</strain>
        <tissue evidence="12">Muscle</tissue>
    </source>
</reference>
<dbReference type="SUPFAM" id="SSF52540">
    <property type="entry name" value="P-loop containing nucleoside triphosphate hydrolases"/>
    <property type="match status" value="1"/>
</dbReference>
<keyword evidence="2 7" id="KW-0547">Nucleotide-binding</keyword>
<keyword evidence="5 7" id="KW-0067">ATP-binding</keyword>
<dbReference type="SMART" id="SM00490">
    <property type="entry name" value="HELICc"/>
    <property type="match status" value="1"/>
</dbReference>
<feature type="domain" description="Helicase C-terminal" evidence="10">
    <location>
        <begin position="305"/>
        <end position="452"/>
    </location>
</feature>
<comment type="caution">
    <text evidence="12">The sequence shown here is derived from an EMBL/GenBank/DDBJ whole genome shotgun (WGS) entry which is preliminary data.</text>
</comment>
<dbReference type="AlphaFoldDB" id="A0A7J5Y3E3"/>
<proteinExistence type="inferred from homology"/>
<dbReference type="GO" id="GO:0003676">
    <property type="term" value="F:nucleic acid binding"/>
    <property type="evidence" value="ECO:0007669"/>
    <property type="project" value="InterPro"/>
</dbReference>
<dbReference type="Pfam" id="PF00271">
    <property type="entry name" value="Helicase_C"/>
    <property type="match status" value="1"/>
</dbReference>
<evidence type="ECO:0000256" key="3">
    <source>
        <dbReference type="ARBA" id="ARBA00022801"/>
    </source>
</evidence>
<dbReference type="InterPro" id="IPR014001">
    <property type="entry name" value="Helicase_ATP-bd"/>
</dbReference>
<dbReference type="GO" id="GO:0005524">
    <property type="term" value="F:ATP binding"/>
    <property type="evidence" value="ECO:0007669"/>
    <property type="project" value="UniProtKB-KW"/>
</dbReference>
<dbReference type="CDD" id="cd18787">
    <property type="entry name" value="SF2_C_DEAD"/>
    <property type="match status" value="1"/>
</dbReference>
<evidence type="ECO:0000256" key="2">
    <source>
        <dbReference type="ARBA" id="ARBA00022741"/>
    </source>
</evidence>
<dbReference type="GO" id="GO:0003724">
    <property type="term" value="F:RNA helicase activity"/>
    <property type="evidence" value="ECO:0007669"/>
    <property type="project" value="UniProtKB-EC"/>
</dbReference>
<evidence type="ECO:0000256" key="7">
    <source>
        <dbReference type="RuleBase" id="RU000492"/>
    </source>
</evidence>
<evidence type="ECO:0000259" key="10">
    <source>
        <dbReference type="PROSITE" id="PS51194"/>
    </source>
</evidence>
<keyword evidence="4 7" id="KW-0347">Helicase</keyword>
<evidence type="ECO:0000256" key="6">
    <source>
        <dbReference type="PROSITE-ProRule" id="PRU00552"/>
    </source>
</evidence>
<dbReference type="GO" id="GO:0016787">
    <property type="term" value="F:hydrolase activity"/>
    <property type="evidence" value="ECO:0007669"/>
    <property type="project" value="UniProtKB-KW"/>
</dbReference>
<dbReference type="EMBL" id="JAAKFY010000017">
    <property type="protein sequence ID" value="KAF3843955.1"/>
    <property type="molecule type" value="Genomic_DNA"/>
</dbReference>
<dbReference type="Pfam" id="PF00270">
    <property type="entry name" value="DEAD"/>
    <property type="match status" value="1"/>
</dbReference>
<dbReference type="PROSITE" id="PS00039">
    <property type="entry name" value="DEAD_ATP_HELICASE"/>
    <property type="match status" value="1"/>
</dbReference>
<feature type="domain" description="DEAD-box RNA helicase Q" evidence="11">
    <location>
        <begin position="93"/>
        <end position="121"/>
    </location>
</feature>
<dbReference type="InterPro" id="IPR014014">
    <property type="entry name" value="RNA_helicase_DEAD_Q_motif"/>
</dbReference>
<evidence type="ECO:0000256" key="5">
    <source>
        <dbReference type="ARBA" id="ARBA00022840"/>
    </source>
</evidence>
<dbReference type="InterPro" id="IPR000629">
    <property type="entry name" value="RNA-helicase_DEAD-box_CS"/>
</dbReference>
<dbReference type="PROSITE" id="PS51192">
    <property type="entry name" value="HELICASE_ATP_BIND_1"/>
    <property type="match status" value="1"/>
</dbReference>
<evidence type="ECO:0000256" key="1">
    <source>
        <dbReference type="ARBA" id="ARBA00012552"/>
    </source>
</evidence>
<feature type="compositionally biased region" description="Low complexity" evidence="8">
    <location>
        <begin position="505"/>
        <end position="552"/>
    </location>
</feature>
<feature type="domain" description="Helicase ATP-binding" evidence="9">
    <location>
        <begin position="124"/>
        <end position="277"/>
    </location>
</feature>
<keyword evidence="13" id="KW-1185">Reference proteome</keyword>
<evidence type="ECO:0000259" key="11">
    <source>
        <dbReference type="PROSITE" id="PS51195"/>
    </source>
</evidence>
<dbReference type="PANTHER" id="PTHR47958">
    <property type="entry name" value="ATP-DEPENDENT RNA HELICASE DBP3"/>
    <property type="match status" value="1"/>
</dbReference>
<evidence type="ECO:0000313" key="12">
    <source>
        <dbReference type="EMBL" id="KAF3843955.1"/>
    </source>
</evidence>
<evidence type="ECO:0000259" key="9">
    <source>
        <dbReference type="PROSITE" id="PS51192"/>
    </source>
</evidence>
<evidence type="ECO:0000313" key="13">
    <source>
        <dbReference type="Proteomes" id="UP000518266"/>
    </source>
</evidence>
<evidence type="ECO:0000256" key="8">
    <source>
        <dbReference type="SAM" id="MobiDB-lite"/>
    </source>
</evidence>
<comment type="similarity">
    <text evidence="7">Belongs to the DEAD box helicase family.</text>
</comment>